<proteinExistence type="predicted"/>
<protein>
    <submittedName>
        <fullName evidence="1">Uncharacterized protein</fullName>
    </submittedName>
</protein>
<evidence type="ECO:0000313" key="1">
    <source>
        <dbReference type="EMBL" id="TQD97981.1"/>
    </source>
</evidence>
<comment type="caution">
    <text evidence="1">The sequence shown here is derived from an EMBL/GenBank/DDBJ whole genome shotgun (WGS) entry which is preliminary data.</text>
</comment>
<keyword evidence="2" id="KW-1185">Reference proteome</keyword>
<dbReference type="EMBL" id="VIEB01000261">
    <property type="protein sequence ID" value="TQD97981.1"/>
    <property type="molecule type" value="Genomic_DNA"/>
</dbReference>
<reference evidence="1 2" key="1">
    <citation type="journal article" date="2019" name="G3 (Bethesda)">
        <title>Sequencing of a Wild Apple (Malus baccata) Genome Unravels the Differences Between Cultivated and Wild Apple Species Regarding Disease Resistance and Cold Tolerance.</title>
        <authorList>
            <person name="Chen X."/>
        </authorList>
    </citation>
    <scope>NUCLEOTIDE SEQUENCE [LARGE SCALE GENOMIC DNA]</scope>
    <source>
        <strain evidence="2">cv. Shandingzi</strain>
        <tissue evidence="1">Leaves</tissue>
    </source>
</reference>
<evidence type="ECO:0000313" key="2">
    <source>
        <dbReference type="Proteomes" id="UP000315295"/>
    </source>
</evidence>
<dbReference type="AlphaFoldDB" id="A0A540MH05"/>
<dbReference type="Proteomes" id="UP000315295">
    <property type="component" value="Unassembled WGS sequence"/>
</dbReference>
<gene>
    <name evidence="1" type="ORF">C1H46_016506</name>
</gene>
<name>A0A540MH05_MALBA</name>
<sequence>MLKLKEVTYSLTTQMTEKTNVSEVIDTMKELVKNAKLADVEVVGNSIGAGLEIQRSYSLGIRF</sequence>
<accession>A0A540MH05</accession>
<organism evidence="1 2">
    <name type="scientific">Malus baccata</name>
    <name type="common">Siberian crab apple</name>
    <name type="synonym">Pyrus baccata</name>
    <dbReference type="NCBI Taxonomy" id="106549"/>
    <lineage>
        <taxon>Eukaryota</taxon>
        <taxon>Viridiplantae</taxon>
        <taxon>Streptophyta</taxon>
        <taxon>Embryophyta</taxon>
        <taxon>Tracheophyta</taxon>
        <taxon>Spermatophyta</taxon>
        <taxon>Magnoliopsida</taxon>
        <taxon>eudicotyledons</taxon>
        <taxon>Gunneridae</taxon>
        <taxon>Pentapetalae</taxon>
        <taxon>rosids</taxon>
        <taxon>fabids</taxon>
        <taxon>Rosales</taxon>
        <taxon>Rosaceae</taxon>
        <taxon>Amygdaloideae</taxon>
        <taxon>Maleae</taxon>
        <taxon>Malus</taxon>
    </lineage>
</organism>